<sequence length="108" mass="12535">MVGKERSIRTRIKIAKTKRFFGIPLTGSKPKKKFIKKIGLKKGALSRQLNIPQEKEIPMMLLNRIIKAKAGDTIMNPTMIGKRRIKVTRLLERRAIFARTLKRLPKRK</sequence>
<name>A0A0F9G195_9ZZZZ</name>
<reference evidence="1" key="1">
    <citation type="journal article" date="2015" name="Nature">
        <title>Complex archaea that bridge the gap between prokaryotes and eukaryotes.</title>
        <authorList>
            <person name="Spang A."/>
            <person name="Saw J.H."/>
            <person name="Jorgensen S.L."/>
            <person name="Zaremba-Niedzwiedzka K."/>
            <person name="Martijn J."/>
            <person name="Lind A.E."/>
            <person name="van Eijk R."/>
            <person name="Schleper C."/>
            <person name="Guy L."/>
            <person name="Ettema T.J."/>
        </authorList>
    </citation>
    <scope>NUCLEOTIDE SEQUENCE</scope>
</reference>
<organism evidence="1">
    <name type="scientific">marine sediment metagenome</name>
    <dbReference type="NCBI Taxonomy" id="412755"/>
    <lineage>
        <taxon>unclassified sequences</taxon>
        <taxon>metagenomes</taxon>
        <taxon>ecological metagenomes</taxon>
    </lineage>
</organism>
<dbReference type="EMBL" id="LAZR01028215">
    <property type="protein sequence ID" value="KKL63310.1"/>
    <property type="molecule type" value="Genomic_DNA"/>
</dbReference>
<comment type="caution">
    <text evidence="1">The sequence shown here is derived from an EMBL/GenBank/DDBJ whole genome shotgun (WGS) entry which is preliminary data.</text>
</comment>
<gene>
    <name evidence="1" type="ORF">LCGC14_2176400</name>
</gene>
<protein>
    <submittedName>
        <fullName evidence="1">Uncharacterized protein</fullName>
    </submittedName>
</protein>
<accession>A0A0F9G195</accession>
<evidence type="ECO:0000313" key="1">
    <source>
        <dbReference type="EMBL" id="KKL63310.1"/>
    </source>
</evidence>
<proteinExistence type="predicted"/>
<dbReference type="AlphaFoldDB" id="A0A0F9G195"/>